<dbReference type="Gene3D" id="3.30.1490.20">
    <property type="entry name" value="ATP-grasp fold, A domain"/>
    <property type="match status" value="1"/>
</dbReference>
<dbReference type="Gene3D" id="3.50.30.10">
    <property type="entry name" value="Phosphohistidine domain"/>
    <property type="match status" value="1"/>
</dbReference>
<sequence>MDVPALSSLRATDSGHVGGKAAGLGELLAIGLPVPPGFVLPADALSPLLSDRGGLARLLASLVDEHGLRRPFAVRSSAAAEDGANASYAGQFVSELGVGAEDLAAAVERCARSGGSDRAAYYTRRMEADESGGGTEVASGEGAAASDRVPISVIVQEQVPADLSGVLFTADPVTGDRESYLLDVVPGAGSALVGGETEPLSVRLSGDGMRTVNRPDWCDAALETRVLGLIAEIRSLGKAVTDHRAAPQDIELCVTADNAVIPVQARPITALPAPAHRDFALRFIPVTSADRAELGSLTVLDKVRLRLIAEENDLAVGRAWIVRARPTADSAGPDASPLPEALRNASQISFVLQDPARLSGSIVRRFSAAGTRREDLDGIVQLVGAAHDEFALIATEVRSAVQSGVARRFGDRVLVEIGFGAFVPKGVVTTSQYVCTLDGKVVQRELTLQERAFVIEDGQPRSVVVGRTPELSDRQIEEVCRAVAVAGAYYQQPSVEFGITSDGSFFLIDFVDEDTEGAAPEALNVIAPGRVSGRVIRIDDDHDLLMESLDFHFHTDRTDAAGSRPADDPVVVLARLPYLSLERFIRGRDPRSVGFVFRNCSYLSHLSIVLRELGVPALVDAEAFDTLAADSVVLLDSASQTVGPVTPRQAGQGQTL</sequence>
<feature type="domain" description="PEP-utilising enzyme mobile" evidence="1">
    <location>
        <begin position="591"/>
        <end position="638"/>
    </location>
</feature>
<evidence type="ECO:0000313" key="4">
    <source>
        <dbReference type="Proteomes" id="UP000067448"/>
    </source>
</evidence>
<accession>A0A117EGP7</accession>
<proteinExistence type="predicted"/>
<dbReference type="OrthoDB" id="9765468at2"/>
<keyword evidence="3" id="KW-0808">Transferase</keyword>
<dbReference type="Pfam" id="PF00391">
    <property type="entry name" value="PEP-utilizers"/>
    <property type="match status" value="1"/>
</dbReference>
<dbReference type="AlphaFoldDB" id="A0A117EGP7"/>
<dbReference type="Proteomes" id="UP000067448">
    <property type="component" value="Unassembled WGS sequence"/>
</dbReference>
<dbReference type="PANTHER" id="PTHR43615">
    <property type="entry name" value="PHOSPHOENOLPYRUVATE SYNTHASE-RELATED"/>
    <property type="match status" value="1"/>
</dbReference>
<keyword evidence="3" id="KW-0670">Pyruvate</keyword>
<dbReference type="GO" id="GO:0008986">
    <property type="term" value="F:pyruvate, water dikinase activity"/>
    <property type="evidence" value="ECO:0007669"/>
    <property type="project" value="UniProtKB-EC"/>
</dbReference>
<dbReference type="InterPro" id="IPR013815">
    <property type="entry name" value="ATP_grasp_subdomain_1"/>
</dbReference>
<organism evidence="3 4">
    <name type="scientific">Streptomyces scabiei</name>
    <dbReference type="NCBI Taxonomy" id="1930"/>
    <lineage>
        <taxon>Bacteria</taxon>
        <taxon>Bacillati</taxon>
        <taxon>Actinomycetota</taxon>
        <taxon>Actinomycetes</taxon>
        <taxon>Kitasatosporales</taxon>
        <taxon>Streptomycetaceae</taxon>
        <taxon>Streptomyces</taxon>
    </lineage>
</organism>
<dbReference type="InterPro" id="IPR002192">
    <property type="entry name" value="PPDK_AMP/ATP-bd"/>
</dbReference>
<evidence type="ECO:0000313" key="3">
    <source>
        <dbReference type="EMBL" id="GAQ67475.1"/>
    </source>
</evidence>
<name>A0A117EGP7_STRSC</name>
<dbReference type="EC" id="2.7.9.2" evidence="3"/>
<dbReference type="InterPro" id="IPR008279">
    <property type="entry name" value="PEP-util_enz_mobile_dom"/>
</dbReference>
<evidence type="ECO:0000259" key="1">
    <source>
        <dbReference type="Pfam" id="PF00391"/>
    </source>
</evidence>
<dbReference type="PANTHER" id="PTHR43615:SF1">
    <property type="entry name" value="PPDK_N DOMAIN-CONTAINING PROTEIN"/>
    <property type="match status" value="1"/>
</dbReference>
<dbReference type="Gene3D" id="3.30.470.20">
    <property type="entry name" value="ATP-grasp fold, B domain"/>
    <property type="match status" value="1"/>
</dbReference>
<reference evidence="4" key="3">
    <citation type="submission" date="2016-02" db="EMBL/GenBank/DDBJ databases">
        <title>Draft genome of pathogenic Streptomyces sp. in Japan.</title>
        <authorList>
            <person name="Tomihama T."/>
            <person name="Ikenaga M."/>
            <person name="Sakai M."/>
            <person name="Okubo T."/>
            <person name="Ikeda S."/>
        </authorList>
    </citation>
    <scope>NUCLEOTIDE SEQUENCE [LARGE SCALE GENOMIC DNA]</scope>
    <source>
        <strain evidence="4">S58</strain>
    </source>
</reference>
<dbReference type="SUPFAM" id="SSF56059">
    <property type="entry name" value="Glutathione synthetase ATP-binding domain-like"/>
    <property type="match status" value="1"/>
</dbReference>
<reference evidence="3 4" key="2">
    <citation type="journal article" date="2016" name="Genome Announc.">
        <title>Draft Genome Sequences of Streptomyces scabiei S58, Streptomyces turgidiscabies T45, and Streptomyces acidiscabies a10, the Pathogens of Potato Common Scab, Isolated in Japan.</title>
        <authorList>
            <person name="Tomihama T."/>
            <person name="Nishi Y."/>
            <person name="Sakai M."/>
            <person name="Ikenaga M."/>
            <person name="Okubo T."/>
            <person name="Ikeda S."/>
        </authorList>
    </citation>
    <scope>NUCLEOTIDE SEQUENCE [LARGE SCALE GENOMIC DNA]</scope>
    <source>
        <strain evidence="3 4">S58</strain>
    </source>
</reference>
<gene>
    <name evidence="3" type="primary">ppsA_3</name>
    <name evidence="3" type="ORF">SsS58_07930</name>
</gene>
<dbReference type="Pfam" id="PF01326">
    <property type="entry name" value="PPDK_N"/>
    <property type="match status" value="1"/>
</dbReference>
<protein>
    <submittedName>
        <fullName evidence="3">Phosphoenolpyruvate synthase</fullName>
        <ecNumber evidence="3">2.7.9.2</ecNumber>
    </submittedName>
</protein>
<dbReference type="GO" id="GO:0005524">
    <property type="term" value="F:ATP binding"/>
    <property type="evidence" value="ECO:0007669"/>
    <property type="project" value="InterPro"/>
</dbReference>
<dbReference type="EMBL" id="BCMM01000058">
    <property type="protein sequence ID" value="GAQ67475.1"/>
    <property type="molecule type" value="Genomic_DNA"/>
</dbReference>
<evidence type="ECO:0000259" key="2">
    <source>
        <dbReference type="Pfam" id="PF01326"/>
    </source>
</evidence>
<dbReference type="SUPFAM" id="SSF52009">
    <property type="entry name" value="Phosphohistidine domain"/>
    <property type="match status" value="1"/>
</dbReference>
<dbReference type="InterPro" id="IPR051549">
    <property type="entry name" value="PEP_Utilizing_Enz"/>
</dbReference>
<comment type="caution">
    <text evidence="3">The sequence shown here is derived from an EMBL/GenBank/DDBJ whole genome shotgun (WGS) entry which is preliminary data.</text>
</comment>
<dbReference type="RefSeq" id="WP_059084476.1">
    <property type="nucleotide sequence ID" value="NZ_BCMM01000058.1"/>
</dbReference>
<dbReference type="InterPro" id="IPR036637">
    <property type="entry name" value="Phosphohistidine_dom_sf"/>
</dbReference>
<reference evidence="4" key="1">
    <citation type="submission" date="2015-11" db="EMBL/GenBank/DDBJ databases">
        <authorList>
            <consortium name="Cross-ministerial Strategic Innovation Promotion Program (SIP) consortium"/>
            <person name="Tomihama T."/>
            <person name="Ikenaga M."/>
            <person name="Sakai M."/>
            <person name="Okubo T."/>
            <person name="Ikeda S."/>
        </authorList>
    </citation>
    <scope>NUCLEOTIDE SEQUENCE [LARGE SCALE GENOMIC DNA]</scope>
    <source>
        <strain evidence="4">S58</strain>
    </source>
</reference>
<feature type="domain" description="Pyruvate phosphate dikinase AMP/ATP-binding" evidence="2">
    <location>
        <begin position="56"/>
        <end position="210"/>
    </location>
</feature>